<dbReference type="GO" id="GO:0005228">
    <property type="term" value="F:intracellular sodium-activated potassium channel activity"/>
    <property type="evidence" value="ECO:0007669"/>
    <property type="project" value="TreeGrafter"/>
</dbReference>
<protein>
    <submittedName>
        <fullName evidence="17">Uncharacterized protein</fullName>
    </submittedName>
</protein>
<dbReference type="Pfam" id="PF07885">
    <property type="entry name" value="Ion_trans_2"/>
    <property type="match status" value="1"/>
</dbReference>
<feature type="transmembrane region" description="Helical" evidence="13">
    <location>
        <begin position="336"/>
        <end position="354"/>
    </location>
</feature>
<evidence type="ECO:0000259" key="16">
    <source>
        <dbReference type="Pfam" id="PF22614"/>
    </source>
</evidence>
<feature type="transmembrane region" description="Helical" evidence="13">
    <location>
        <begin position="208"/>
        <end position="232"/>
    </location>
</feature>
<evidence type="ECO:0000256" key="13">
    <source>
        <dbReference type="SAM" id="Phobius"/>
    </source>
</evidence>
<feature type="transmembrane region" description="Helical" evidence="13">
    <location>
        <begin position="239"/>
        <end position="261"/>
    </location>
</feature>
<feature type="region of interest" description="Disordered" evidence="12">
    <location>
        <begin position="1"/>
        <end position="67"/>
    </location>
</feature>
<keyword evidence="18" id="KW-1185">Reference proteome</keyword>
<keyword evidence="5" id="KW-0631">Potassium channel</keyword>
<feature type="region of interest" description="Disordered" evidence="12">
    <location>
        <begin position="688"/>
        <end position="709"/>
    </location>
</feature>
<dbReference type="InterPro" id="IPR047871">
    <property type="entry name" value="K_chnl_Slo-like"/>
</dbReference>
<evidence type="ECO:0000256" key="9">
    <source>
        <dbReference type="ARBA" id="ARBA00023136"/>
    </source>
</evidence>
<reference evidence="17" key="1">
    <citation type="submission" date="2021-06" db="EMBL/GenBank/DDBJ databases">
        <authorList>
            <consortium name="DOE Joint Genome Institute"/>
            <person name="Mondo S.J."/>
            <person name="Amses K.R."/>
            <person name="Simmons D.R."/>
            <person name="Longcore J.E."/>
            <person name="Seto K."/>
            <person name="Alves G.H."/>
            <person name="Bonds A.E."/>
            <person name="Quandt C.A."/>
            <person name="Davis W.J."/>
            <person name="Chang Y."/>
            <person name="Letcher P.M."/>
            <person name="Powell M.J."/>
            <person name="Kuo A."/>
            <person name="Labutti K."/>
            <person name="Pangilinan J."/>
            <person name="Andreopoulos W."/>
            <person name="Tritt A."/>
            <person name="Riley R."/>
            <person name="Hundley H."/>
            <person name="Johnson J."/>
            <person name="Lipzen A."/>
            <person name="Barry K."/>
            <person name="Berbee M.L."/>
            <person name="Buchler N.E."/>
            <person name="Grigoriev I.V."/>
            <person name="Spatafora J.W."/>
            <person name="Stajich J.E."/>
            <person name="James T.Y."/>
        </authorList>
    </citation>
    <scope>NUCLEOTIDE SEQUENCE</scope>
    <source>
        <strain evidence="17">AG</strain>
    </source>
</reference>
<feature type="compositionally biased region" description="Low complexity" evidence="12">
    <location>
        <begin position="688"/>
        <end position="706"/>
    </location>
</feature>
<evidence type="ECO:0000256" key="12">
    <source>
        <dbReference type="SAM" id="MobiDB-lite"/>
    </source>
</evidence>
<feature type="domain" description="Calcium-activated potassium channel BK alpha subunit" evidence="14">
    <location>
        <begin position="539"/>
        <end position="625"/>
    </location>
</feature>
<gene>
    <name evidence="17" type="ORF">K450DRAFT_240103</name>
</gene>
<evidence type="ECO:0000313" key="17">
    <source>
        <dbReference type="EMBL" id="KAI8579741.1"/>
    </source>
</evidence>
<feature type="transmembrane region" description="Helical" evidence="13">
    <location>
        <begin position="167"/>
        <end position="188"/>
    </location>
</feature>
<dbReference type="EMBL" id="MU620917">
    <property type="protein sequence ID" value="KAI8579741.1"/>
    <property type="molecule type" value="Genomic_DNA"/>
</dbReference>
<evidence type="ECO:0000256" key="11">
    <source>
        <dbReference type="ARBA" id="ARBA00034430"/>
    </source>
</evidence>
<name>A0AAD5E9C5_UMBRA</name>
<keyword evidence="7 13" id="KW-1133">Transmembrane helix</keyword>
<dbReference type="Pfam" id="PF03493">
    <property type="entry name" value="BK_channel_a"/>
    <property type="match status" value="1"/>
</dbReference>
<dbReference type="InterPro" id="IPR013099">
    <property type="entry name" value="K_chnl_dom"/>
</dbReference>
<feature type="transmembrane region" description="Helical" evidence="13">
    <location>
        <begin position="306"/>
        <end position="324"/>
    </location>
</feature>
<evidence type="ECO:0000256" key="6">
    <source>
        <dbReference type="ARBA" id="ARBA00022958"/>
    </source>
</evidence>
<evidence type="ECO:0000256" key="4">
    <source>
        <dbReference type="ARBA" id="ARBA00022692"/>
    </source>
</evidence>
<evidence type="ECO:0000256" key="5">
    <source>
        <dbReference type="ARBA" id="ARBA00022826"/>
    </source>
</evidence>
<evidence type="ECO:0000256" key="7">
    <source>
        <dbReference type="ARBA" id="ARBA00022989"/>
    </source>
</evidence>
<comment type="catalytic activity">
    <reaction evidence="11">
        <text>K(+)(in) = K(+)(out)</text>
        <dbReference type="Rhea" id="RHEA:29463"/>
        <dbReference type="ChEBI" id="CHEBI:29103"/>
    </reaction>
</comment>
<dbReference type="GO" id="GO:0005886">
    <property type="term" value="C:plasma membrane"/>
    <property type="evidence" value="ECO:0007669"/>
    <property type="project" value="TreeGrafter"/>
</dbReference>
<sequence length="1053" mass="119118">MPESADEERSLMGDPKQTYGIHSSAASRKSAKRSWRQVPSGYSSRAGSDSEDYEPYGNSSRHKRPPLSALSSFINSRHLDTPNLVLPALDPRAEEVKASMNIKRSLEQMLLRKSHQVNLSTVRSKYRFSRKKARDGKLDTRSLYDRARIFFNDYARPLKRVLFAKNAIVLFVYLDLLVDIMFCTAYLVELKQEKDVGIPPPWLYKYRAWDLWIFCQFLSFWDIGSFLMRVLLAGDRWHVVFSARSVIEVSTTLPFVISMFIENGQYLYIPYFLRSWVLILRIKSAMNIRMNLQMTDKPFNPVKGKLIQLVCTLLVLIFNGVSAFRYVEVTFGNQDLSLVDTLYFVMVVMSTVGFGDITPQTEAGRIVIVLLILCSVAVLPSLITGVVDTIYKQQAGGGHFVPGGYPFILLVGTFTAEQAADILDGFFGMGDTHINVVFLDTRPPTDELKAMERNSMWGHRARFLCGSAMSEKDLRRAQARYAKAIFTVSDRKALDPLKEDERNTTRLWSLYCYTADHNIPIYSCNLSPSTGLYQKVATEVICVREFKHYLLALNVRCRGASTLITNLLHQRQPFNEYDEPWQAQFDDGASNEIYTAAPADAIVGLPFTRATWLLFKECQVILFAIKTLDIITGSYEVILNPGKHVIRENDLCVYIAESIKEVRDVNQLSAEFVNETIKGLEHAMPNGPTLGPPLVSSTPSTPSTSTESVKKQAFRVGKLTSRKHSLLTCKRLSSIAFETDAQSGSSAMRDSQTLSCYMLETPSRFEDMLISNAENMRSHIVVCLHREVPNLFRFIQNLRAPNIPRNELQDIVLLCQSRPRSRVYELINIFPRVYFMIGNCRHPDDLLRAGVKWARQVVIMSENEIPEQHEANPDSAAIMTSHVVDLLLQPRQPSSYNIVNLIEKSNIRYMHLLQERDLSFDVVDSSAFAAGDVVVENLLSHVLLSQVYYQPDIVAIIKTLCGMGEWSSENSQFAPYLASIQIPDEYVNKSFAELFESLLLRQGVIPIGILRAPDINFGNDLPFVYTNPVPSLILKETDSIYILTAGKQPPAVL</sequence>
<dbReference type="Gene3D" id="1.10.287.70">
    <property type="match status" value="1"/>
</dbReference>
<dbReference type="InterPro" id="IPR003929">
    <property type="entry name" value="K_chnl_BK_asu"/>
</dbReference>
<feature type="domain" description="Potassium channel" evidence="15">
    <location>
        <begin position="314"/>
        <end position="390"/>
    </location>
</feature>
<evidence type="ECO:0000313" key="18">
    <source>
        <dbReference type="Proteomes" id="UP001206595"/>
    </source>
</evidence>
<evidence type="ECO:0000259" key="14">
    <source>
        <dbReference type="Pfam" id="PF03493"/>
    </source>
</evidence>
<keyword evidence="4 13" id="KW-0812">Transmembrane</keyword>
<proteinExistence type="predicted"/>
<dbReference type="RefSeq" id="XP_051444745.1">
    <property type="nucleotide sequence ID" value="XM_051588877.1"/>
</dbReference>
<keyword evidence="2" id="KW-0813">Transport</keyword>
<dbReference type="Pfam" id="PF22614">
    <property type="entry name" value="Slo-like_RCK"/>
    <property type="match status" value="2"/>
</dbReference>
<reference evidence="17" key="2">
    <citation type="journal article" date="2022" name="Proc. Natl. Acad. Sci. U.S.A.">
        <title>Diploid-dominant life cycles characterize the early evolution of Fungi.</title>
        <authorList>
            <person name="Amses K.R."/>
            <person name="Simmons D.R."/>
            <person name="Longcore J.E."/>
            <person name="Mondo S.J."/>
            <person name="Seto K."/>
            <person name="Jeronimo G.H."/>
            <person name="Bonds A.E."/>
            <person name="Quandt C.A."/>
            <person name="Davis W.J."/>
            <person name="Chang Y."/>
            <person name="Federici B.A."/>
            <person name="Kuo A."/>
            <person name="LaButti K."/>
            <person name="Pangilinan J."/>
            <person name="Andreopoulos W."/>
            <person name="Tritt A."/>
            <person name="Riley R."/>
            <person name="Hundley H."/>
            <person name="Johnson J."/>
            <person name="Lipzen A."/>
            <person name="Barry K."/>
            <person name="Lang B.F."/>
            <person name="Cuomo C.A."/>
            <person name="Buchler N.E."/>
            <person name="Grigoriev I.V."/>
            <person name="Spatafora J.W."/>
            <person name="Stajich J.E."/>
            <person name="James T.Y."/>
        </authorList>
    </citation>
    <scope>NUCLEOTIDE SEQUENCE</scope>
    <source>
        <strain evidence="17">AG</strain>
    </source>
</reference>
<keyword evidence="10" id="KW-0407">Ion channel</keyword>
<evidence type="ECO:0000256" key="1">
    <source>
        <dbReference type="ARBA" id="ARBA00004141"/>
    </source>
</evidence>
<dbReference type="Gene3D" id="3.40.50.720">
    <property type="entry name" value="NAD(P)-binding Rossmann-like Domain"/>
    <property type="match status" value="1"/>
</dbReference>
<keyword evidence="8" id="KW-0406">Ion transport</keyword>
<keyword evidence="6" id="KW-0630">Potassium</keyword>
<feature type="domain" description="RCK N-terminal" evidence="16">
    <location>
        <begin position="407"/>
        <end position="520"/>
    </location>
</feature>
<keyword evidence="3" id="KW-0633">Potassium transport</keyword>
<accession>A0AAD5E9C5</accession>
<dbReference type="GeneID" id="75914222"/>
<dbReference type="GO" id="GO:0015271">
    <property type="term" value="F:outward rectifier potassium channel activity"/>
    <property type="evidence" value="ECO:0007669"/>
    <property type="project" value="TreeGrafter"/>
</dbReference>
<feature type="domain" description="RCK N-terminal" evidence="16">
    <location>
        <begin position="776"/>
        <end position="887"/>
    </location>
</feature>
<feature type="transmembrane region" description="Helical" evidence="13">
    <location>
        <begin position="366"/>
        <end position="387"/>
    </location>
</feature>
<evidence type="ECO:0000259" key="15">
    <source>
        <dbReference type="Pfam" id="PF07885"/>
    </source>
</evidence>
<dbReference type="Proteomes" id="UP001206595">
    <property type="component" value="Unassembled WGS sequence"/>
</dbReference>
<evidence type="ECO:0000256" key="10">
    <source>
        <dbReference type="ARBA" id="ARBA00023303"/>
    </source>
</evidence>
<comment type="caution">
    <text evidence="17">The sequence shown here is derived from an EMBL/GenBank/DDBJ whole genome shotgun (WGS) entry which is preliminary data.</text>
</comment>
<dbReference type="PANTHER" id="PTHR10027">
    <property type="entry name" value="CALCIUM-ACTIVATED POTASSIUM CHANNEL ALPHA CHAIN"/>
    <property type="match status" value="1"/>
</dbReference>
<dbReference type="SUPFAM" id="SSF81324">
    <property type="entry name" value="Voltage-gated potassium channels"/>
    <property type="match status" value="1"/>
</dbReference>
<dbReference type="AlphaFoldDB" id="A0AAD5E9C5"/>
<dbReference type="InterPro" id="IPR003148">
    <property type="entry name" value="RCK_N"/>
</dbReference>
<evidence type="ECO:0000256" key="3">
    <source>
        <dbReference type="ARBA" id="ARBA00022538"/>
    </source>
</evidence>
<dbReference type="PANTHER" id="PTHR10027:SF10">
    <property type="entry name" value="SLOWPOKE 2, ISOFORM D"/>
    <property type="match status" value="1"/>
</dbReference>
<evidence type="ECO:0000256" key="8">
    <source>
        <dbReference type="ARBA" id="ARBA00023065"/>
    </source>
</evidence>
<keyword evidence="9 13" id="KW-0472">Membrane</keyword>
<organism evidence="17 18">
    <name type="scientific">Umbelopsis ramanniana AG</name>
    <dbReference type="NCBI Taxonomy" id="1314678"/>
    <lineage>
        <taxon>Eukaryota</taxon>
        <taxon>Fungi</taxon>
        <taxon>Fungi incertae sedis</taxon>
        <taxon>Mucoromycota</taxon>
        <taxon>Mucoromycotina</taxon>
        <taxon>Umbelopsidomycetes</taxon>
        <taxon>Umbelopsidales</taxon>
        <taxon>Umbelopsidaceae</taxon>
        <taxon>Umbelopsis</taxon>
    </lineage>
</organism>
<comment type="subcellular location">
    <subcellularLocation>
        <location evidence="1">Membrane</location>
        <topology evidence="1">Multi-pass membrane protein</topology>
    </subcellularLocation>
</comment>
<evidence type="ECO:0000256" key="2">
    <source>
        <dbReference type="ARBA" id="ARBA00022448"/>
    </source>
</evidence>